<dbReference type="STRING" id="1123402.SAMN02583745_01519"/>
<evidence type="ECO:0000256" key="10">
    <source>
        <dbReference type="ARBA" id="ARBA00036421"/>
    </source>
</evidence>
<dbReference type="OrthoDB" id="9773892at2"/>
<evidence type="ECO:0000256" key="4">
    <source>
        <dbReference type="ARBA" id="ARBA00022723"/>
    </source>
</evidence>
<evidence type="ECO:0000256" key="12">
    <source>
        <dbReference type="ARBA" id="ARBA00044252"/>
    </source>
</evidence>
<evidence type="ECO:0000256" key="11">
    <source>
        <dbReference type="ARBA" id="ARBA00038976"/>
    </source>
</evidence>
<evidence type="ECO:0000313" key="20">
    <source>
        <dbReference type="EMBL" id="SET15795.1"/>
    </source>
</evidence>
<dbReference type="PANTHER" id="PTHR43501">
    <property type="entry name" value="CYTOSOL NON-SPECIFIC DIPEPTIDASE"/>
    <property type="match status" value="1"/>
</dbReference>
<dbReference type="Proteomes" id="UP000242642">
    <property type="component" value="Unassembled WGS sequence"/>
</dbReference>
<accession>A0A1I0C8J1</accession>
<evidence type="ECO:0000256" key="3">
    <source>
        <dbReference type="ARBA" id="ARBA00022670"/>
    </source>
</evidence>
<evidence type="ECO:0000313" key="21">
    <source>
        <dbReference type="Proteomes" id="UP000242642"/>
    </source>
</evidence>
<dbReference type="PRINTS" id="PR00934">
    <property type="entry name" value="XHISDIPTASE"/>
</dbReference>
<evidence type="ECO:0000256" key="8">
    <source>
        <dbReference type="ARBA" id="ARBA00023049"/>
    </source>
</evidence>
<keyword evidence="4" id="KW-0479">Metal-binding</keyword>
<dbReference type="NCBIfam" id="TIGR01893">
    <property type="entry name" value="aa-his-dipept"/>
    <property type="match status" value="1"/>
</dbReference>
<name>A0A1I0C8J1_9GAMM</name>
<dbReference type="FunFam" id="3.40.630.10:FF:000018">
    <property type="entry name" value="Aminoacyl-histidine dipeptidase PepD"/>
    <property type="match status" value="1"/>
</dbReference>
<dbReference type="GO" id="GO:0046872">
    <property type="term" value="F:metal ion binding"/>
    <property type="evidence" value="ECO:0007669"/>
    <property type="project" value="UniProtKB-KW"/>
</dbReference>
<keyword evidence="8" id="KW-0482">Metalloprotease</keyword>
<evidence type="ECO:0000256" key="9">
    <source>
        <dbReference type="ARBA" id="ARBA00023285"/>
    </source>
</evidence>
<keyword evidence="21" id="KW-1185">Reference proteome</keyword>
<dbReference type="PIRSF" id="PIRSF016599">
    <property type="entry name" value="Xaa-His_dipept"/>
    <property type="match status" value="1"/>
</dbReference>
<sequence>MTLHDLTPQPLWQIFSDICKIPRPSHHETLITQTIQKWAKEHNIACEIDAVGNLLLKKPATAGYENRKTVVLQAHLDMVPQKRDNKVHDFTKDPIIPQIKDGWVTATDTTLGADNGIGMASALALLFDKTTEHGPLEVLLTASEETGMVGAFGLQPNWLTADIMINTDAEEEGEIFVGCAGGTDVLMHLPIKRVDVTRNKNFYEISVHGLKGGHSGIDIHKGLGNANKLLAQLLAKIACQFELDIAHIEGGTLRNAIPRKAIAIVALKPETVGAIEKLIADELNEMHSIYHAKEPGLSMSIQTASLNNTNTQVLDFESMTTLINLLNAHPNGVSRMSDAAIGVTETSLNLGVIEAHETQITIISLVRSLIDSGKVFLVNELKSLASIAGAEFTCQNDYPGWAPDVSSPMLQIAKQTYESLYGTELKTMIIHAGLECGLLKKPYPNLDVISIGPTIKRAHSPDECVEIASVEKYWNLLTHILKDIPVK</sequence>
<evidence type="ECO:0000256" key="6">
    <source>
        <dbReference type="ARBA" id="ARBA00022833"/>
    </source>
</evidence>
<evidence type="ECO:0000256" key="13">
    <source>
        <dbReference type="ARBA" id="ARBA00061423"/>
    </source>
</evidence>
<evidence type="ECO:0000256" key="16">
    <source>
        <dbReference type="ARBA" id="ARBA00076004"/>
    </source>
</evidence>
<evidence type="ECO:0000256" key="15">
    <source>
        <dbReference type="ARBA" id="ARBA00075285"/>
    </source>
</evidence>
<dbReference type="CDD" id="cd03890">
    <property type="entry name" value="M20_pepD"/>
    <property type="match status" value="1"/>
</dbReference>
<evidence type="ECO:0000256" key="14">
    <source>
        <dbReference type="ARBA" id="ARBA00071271"/>
    </source>
</evidence>
<keyword evidence="3" id="KW-0645">Protease</keyword>
<comment type="similarity">
    <text evidence="13">Belongs to the peptidase M20C family.</text>
</comment>
<dbReference type="FunFam" id="3.40.630.10:FF:000015">
    <property type="entry name" value="Aminoacyl-histidine dipeptidase PepD"/>
    <property type="match status" value="1"/>
</dbReference>
<keyword evidence="6" id="KW-0862">Zinc</keyword>
<comment type="cofactor">
    <cofactor evidence="2">
        <name>Zn(2+)</name>
        <dbReference type="ChEBI" id="CHEBI:29105"/>
    </cofactor>
</comment>
<keyword evidence="9" id="KW-0170">Cobalt</keyword>
<feature type="domain" description="Peptidase M20 dimerisation" evidence="19">
    <location>
        <begin position="207"/>
        <end position="285"/>
    </location>
</feature>
<comment type="cofactor">
    <cofactor evidence="1">
        <name>Co(2+)</name>
        <dbReference type="ChEBI" id="CHEBI:48828"/>
    </cofactor>
</comment>
<comment type="catalytic activity">
    <reaction evidence="10">
        <text>Hydrolysis of dipeptides, preferentially hydrophobic dipeptides including prolyl amino acids.</text>
        <dbReference type="EC" id="3.4.13.18"/>
    </reaction>
</comment>
<dbReference type="Pfam" id="PF07687">
    <property type="entry name" value="M20_dimer"/>
    <property type="match status" value="1"/>
</dbReference>
<protein>
    <recommendedName>
        <fullName evidence="14">Cytosol non-specific dipeptidase</fullName>
        <ecNumber evidence="11">3.4.13.18</ecNumber>
    </recommendedName>
    <alternativeName>
        <fullName evidence="17">Aminoacyl-histidine dipeptidase</fullName>
    </alternativeName>
    <alternativeName>
        <fullName evidence="16">Beta-alanyl-histidine dipeptidase</fullName>
    </alternativeName>
    <alternativeName>
        <fullName evidence="15">Carnosinase</fullName>
    </alternativeName>
    <alternativeName>
        <fullName evidence="12">Peptidase D</fullName>
    </alternativeName>
    <alternativeName>
        <fullName evidence="18">Xaa-His dipeptidase</fullName>
    </alternativeName>
</protein>
<keyword evidence="7" id="KW-0224">Dipeptidase</keyword>
<dbReference type="EMBL" id="FOHV01000010">
    <property type="protein sequence ID" value="SET15795.1"/>
    <property type="molecule type" value="Genomic_DNA"/>
</dbReference>
<proteinExistence type="inferred from homology"/>
<keyword evidence="5" id="KW-0378">Hydrolase</keyword>
<dbReference type="InterPro" id="IPR001160">
    <property type="entry name" value="Peptidase_M20C"/>
</dbReference>
<dbReference type="Pfam" id="PF01546">
    <property type="entry name" value="Peptidase_M20"/>
    <property type="match status" value="1"/>
</dbReference>
<evidence type="ECO:0000256" key="18">
    <source>
        <dbReference type="ARBA" id="ARBA00078074"/>
    </source>
</evidence>
<evidence type="ECO:0000259" key="19">
    <source>
        <dbReference type="Pfam" id="PF07687"/>
    </source>
</evidence>
<evidence type="ECO:0000256" key="7">
    <source>
        <dbReference type="ARBA" id="ARBA00022997"/>
    </source>
</evidence>
<dbReference type="PANTHER" id="PTHR43501:SF1">
    <property type="entry name" value="CYTOSOL NON-SPECIFIC DIPEPTIDASE"/>
    <property type="match status" value="1"/>
</dbReference>
<evidence type="ECO:0000256" key="1">
    <source>
        <dbReference type="ARBA" id="ARBA00001941"/>
    </source>
</evidence>
<dbReference type="GO" id="GO:0006508">
    <property type="term" value="P:proteolysis"/>
    <property type="evidence" value="ECO:0007669"/>
    <property type="project" value="UniProtKB-KW"/>
</dbReference>
<evidence type="ECO:0000256" key="2">
    <source>
        <dbReference type="ARBA" id="ARBA00001947"/>
    </source>
</evidence>
<dbReference type="SUPFAM" id="SSF53187">
    <property type="entry name" value="Zn-dependent exopeptidases"/>
    <property type="match status" value="1"/>
</dbReference>
<evidence type="ECO:0000256" key="5">
    <source>
        <dbReference type="ARBA" id="ARBA00022801"/>
    </source>
</evidence>
<dbReference type="InterPro" id="IPR002933">
    <property type="entry name" value="Peptidase_M20"/>
</dbReference>
<dbReference type="GO" id="GO:0070573">
    <property type="term" value="F:metallodipeptidase activity"/>
    <property type="evidence" value="ECO:0007669"/>
    <property type="project" value="TreeGrafter"/>
</dbReference>
<gene>
    <name evidence="20" type="ORF">SAMN02583745_01519</name>
</gene>
<dbReference type="AlphaFoldDB" id="A0A1I0C8J1"/>
<evidence type="ECO:0000256" key="17">
    <source>
        <dbReference type="ARBA" id="ARBA00077688"/>
    </source>
</evidence>
<dbReference type="InterPro" id="IPR011650">
    <property type="entry name" value="Peptidase_M20_dimer"/>
</dbReference>
<dbReference type="EC" id="3.4.13.18" evidence="11"/>
<dbReference type="RefSeq" id="WP_093319280.1">
    <property type="nucleotide sequence ID" value="NZ_FOHV01000010.1"/>
</dbReference>
<organism evidence="20 21">
    <name type="scientific">Thorsellia anophelis DSM 18579</name>
    <dbReference type="NCBI Taxonomy" id="1123402"/>
    <lineage>
        <taxon>Bacteria</taxon>
        <taxon>Pseudomonadati</taxon>
        <taxon>Pseudomonadota</taxon>
        <taxon>Gammaproteobacteria</taxon>
        <taxon>Enterobacterales</taxon>
        <taxon>Thorselliaceae</taxon>
        <taxon>Thorsellia</taxon>
    </lineage>
</organism>
<reference evidence="21" key="1">
    <citation type="submission" date="2016-10" db="EMBL/GenBank/DDBJ databases">
        <authorList>
            <person name="Varghese N."/>
            <person name="Submissions S."/>
        </authorList>
    </citation>
    <scope>NUCLEOTIDE SEQUENCE [LARGE SCALE GENOMIC DNA]</scope>
    <source>
        <strain evidence="21">DSM 18579</strain>
    </source>
</reference>
<dbReference type="Gene3D" id="3.40.630.10">
    <property type="entry name" value="Zn peptidases"/>
    <property type="match status" value="2"/>
</dbReference>
<dbReference type="GO" id="GO:0005829">
    <property type="term" value="C:cytosol"/>
    <property type="evidence" value="ECO:0007669"/>
    <property type="project" value="TreeGrafter"/>
</dbReference>